<feature type="domain" description="Protein arginine N-methyltransferase" evidence="17">
    <location>
        <begin position="374"/>
        <end position="532"/>
    </location>
</feature>
<evidence type="ECO:0000256" key="14">
    <source>
        <dbReference type="PROSITE-ProRule" id="PRU01015"/>
    </source>
</evidence>
<dbReference type="InterPro" id="IPR055135">
    <property type="entry name" value="PRMT_dom"/>
</dbReference>
<dbReference type="InterPro" id="IPR036236">
    <property type="entry name" value="Znf_C2H2_sf"/>
</dbReference>
<keyword evidence="9" id="KW-0863">Zinc-finger</keyword>
<dbReference type="GO" id="GO:0042054">
    <property type="term" value="F:histone methyltransferase activity"/>
    <property type="evidence" value="ECO:0007669"/>
    <property type="project" value="TreeGrafter"/>
</dbReference>
<dbReference type="PANTHER" id="PTHR11006">
    <property type="entry name" value="PROTEIN ARGININE N-METHYLTRANSFERASE"/>
    <property type="match status" value="1"/>
</dbReference>
<evidence type="ECO:0000256" key="3">
    <source>
        <dbReference type="ARBA" id="ARBA00011925"/>
    </source>
</evidence>
<dbReference type="InterPro" id="IPR029063">
    <property type="entry name" value="SAM-dependent_MTases_sf"/>
</dbReference>
<evidence type="ECO:0000256" key="15">
    <source>
        <dbReference type="SAM" id="MobiDB-lite"/>
    </source>
</evidence>
<dbReference type="GO" id="GO:0005634">
    <property type="term" value="C:nucleus"/>
    <property type="evidence" value="ECO:0007669"/>
    <property type="project" value="UniProtKB-SubCell"/>
</dbReference>
<gene>
    <name evidence="18" type="primary">Prmt3</name>
</gene>
<comment type="catalytic activity">
    <reaction evidence="13">
        <text>L-arginyl-[protein] + S-adenosyl-L-methionine = N(omega)-methyl-L-arginyl-[protein] + S-adenosyl-L-homocysteine + H(+)</text>
        <dbReference type="Rhea" id="RHEA:48100"/>
        <dbReference type="Rhea" id="RHEA-COMP:10532"/>
        <dbReference type="Rhea" id="RHEA-COMP:11990"/>
        <dbReference type="ChEBI" id="CHEBI:15378"/>
        <dbReference type="ChEBI" id="CHEBI:29965"/>
        <dbReference type="ChEBI" id="CHEBI:57856"/>
        <dbReference type="ChEBI" id="CHEBI:59789"/>
        <dbReference type="ChEBI" id="CHEBI:65280"/>
    </reaction>
    <physiologicalReaction direction="left-to-right" evidence="13">
        <dbReference type="Rhea" id="RHEA:48101"/>
    </physiologicalReaction>
</comment>
<keyword evidence="5 14" id="KW-0489">Methyltransferase</keyword>
<evidence type="ECO:0000256" key="11">
    <source>
        <dbReference type="ARBA" id="ARBA00023242"/>
    </source>
</evidence>
<accession>A0A6F9DPR3</accession>
<dbReference type="GO" id="GO:0032259">
    <property type="term" value="P:methylation"/>
    <property type="evidence" value="ECO:0007669"/>
    <property type="project" value="UniProtKB-KW"/>
</dbReference>
<dbReference type="AlphaFoldDB" id="A0A6F9DPR3"/>
<reference evidence="18" key="1">
    <citation type="submission" date="2020-04" db="EMBL/GenBank/DDBJ databases">
        <authorList>
            <person name="Neveu A P."/>
        </authorList>
    </citation>
    <scope>NUCLEOTIDE SEQUENCE</scope>
    <source>
        <tissue evidence="18">Whole embryo</tissue>
    </source>
</reference>
<evidence type="ECO:0000256" key="5">
    <source>
        <dbReference type="ARBA" id="ARBA00022603"/>
    </source>
</evidence>
<organism evidence="18">
    <name type="scientific">Phallusia mammillata</name>
    <dbReference type="NCBI Taxonomy" id="59560"/>
    <lineage>
        <taxon>Eukaryota</taxon>
        <taxon>Metazoa</taxon>
        <taxon>Chordata</taxon>
        <taxon>Tunicata</taxon>
        <taxon>Ascidiacea</taxon>
        <taxon>Phlebobranchia</taxon>
        <taxon>Ascidiidae</taxon>
        <taxon>Phallusia</taxon>
    </lineage>
</organism>
<evidence type="ECO:0000256" key="10">
    <source>
        <dbReference type="ARBA" id="ARBA00022833"/>
    </source>
</evidence>
<dbReference type="Pfam" id="PF22528">
    <property type="entry name" value="PRMT_C"/>
    <property type="match status" value="1"/>
</dbReference>
<dbReference type="GO" id="GO:0008270">
    <property type="term" value="F:zinc ion binding"/>
    <property type="evidence" value="ECO:0007669"/>
    <property type="project" value="UniProtKB-KW"/>
</dbReference>
<feature type="region of interest" description="Disordered" evidence="15">
    <location>
        <begin position="1"/>
        <end position="31"/>
    </location>
</feature>
<evidence type="ECO:0000256" key="7">
    <source>
        <dbReference type="ARBA" id="ARBA00022691"/>
    </source>
</evidence>
<keyword evidence="8" id="KW-0479">Metal-binding</keyword>
<evidence type="ECO:0000259" key="16">
    <source>
        <dbReference type="Pfam" id="PF21137"/>
    </source>
</evidence>
<proteinExistence type="evidence at transcript level"/>
<evidence type="ECO:0000256" key="2">
    <source>
        <dbReference type="ARBA" id="ARBA00004514"/>
    </source>
</evidence>
<dbReference type="FunFam" id="2.70.160.11:FF:000007">
    <property type="entry name" value="Protein arginine N-methyltransferase 2"/>
    <property type="match status" value="1"/>
</dbReference>
<dbReference type="SUPFAM" id="SSF53335">
    <property type="entry name" value="S-adenosyl-L-methionine-dependent methyltransferases"/>
    <property type="match status" value="1"/>
</dbReference>
<sequence>MSTAVGFRDVPDLETNESDSDNDWSDEESQENCGQQVKCIFTGKLFPSAEKYFNSLKNEYSFDIWNLVHNEFGLDFFGYVKLINYLRTHFGDKKPPSIEDLTHHREAWETDCYLKPVIQDDPLLQFMIDTEDEDDVEREESGVFESSLLTPVDTEKSSFNMDKETDPLVLRKMVTEMQGKNSQLQVHLSEAVSRMNEMKTFMKDCILTGEMYRPVSACRMQQVEEEDFEDSGYFGSYSHHDIHAEMLQDHVRTNAYKDAILMNSASFKDKVVLDVGCGTGILSMFAVKSGAKHVYAVDMSDIAYHAMDIVRENHMEDKITVLKGFVEEVDIPTNVDIIISEWMGYFLLYEAMLDSVLFAANKWLNPDGLILPDRCSISLAAVHDESLWQSQMVFWNNVYGFKMESLKSKSLTEASVHVVNPSSIISDPVDVVEFNMHTVSAKNLDYQANFVFKITKSGVFSTIVGYFDVKFENGLQTPISFSTAPWCKSTHWKQTVFFLKEPLQVQQGDQLVGSIDCHKHPKDPRSLEVELCINNKKQTYTIS</sequence>
<dbReference type="GO" id="GO:0005829">
    <property type="term" value="C:cytosol"/>
    <property type="evidence" value="ECO:0007669"/>
    <property type="project" value="UniProtKB-SubCell"/>
</dbReference>
<keyword evidence="4" id="KW-0963">Cytoplasm</keyword>
<feature type="compositionally biased region" description="Acidic residues" evidence="15">
    <location>
        <begin position="12"/>
        <end position="30"/>
    </location>
</feature>
<dbReference type="EC" id="2.1.1.319" evidence="3"/>
<evidence type="ECO:0000256" key="1">
    <source>
        <dbReference type="ARBA" id="ARBA00004123"/>
    </source>
</evidence>
<keyword evidence="7 14" id="KW-0949">S-adenosyl-L-methionine</keyword>
<evidence type="ECO:0000256" key="4">
    <source>
        <dbReference type="ARBA" id="ARBA00022490"/>
    </source>
</evidence>
<dbReference type="Gene3D" id="2.70.160.11">
    <property type="entry name" value="Hnrnp arginine n-methyltransferase1"/>
    <property type="match status" value="1"/>
</dbReference>
<dbReference type="Pfam" id="PF06325">
    <property type="entry name" value="PrmA"/>
    <property type="match status" value="1"/>
</dbReference>
<keyword evidence="11" id="KW-0539">Nucleus</keyword>
<dbReference type="Gene3D" id="3.40.50.150">
    <property type="entry name" value="Vaccinia Virus protein VP39"/>
    <property type="match status" value="1"/>
</dbReference>
<dbReference type="PROSITE" id="PS51678">
    <property type="entry name" value="SAM_MT_PRMT"/>
    <property type="match status" value="1"/>
</dbReference>
<comment type="catalytic activity">
    <reaction evidence="12">
        <text>L-arginyl-[protein] + 2 S-adenosyl-L-methionine = N(omega),N(omega)-dimethyl-L-arginyl-[protein] + 2 S-adenosyl-L-homocysteine + 2 H(+)</text>
        <dbReference type="Rhea" id="RHEA:48096"/>
        <dbReference type="Rhea" id="RHEA-COMP:10532"/>
        <dbReference type="Rhea" id="RHEA-COMP:11991"/>
        <dbReference type="ChEBI" id="CHEBI:15378"/>
        <dbReference type="ChEBI" id="CHEBI:29965"/>
        <dbReference type="ChEBI" id="CHEBI:57856"/>
        <dbReference type="ChEBI" id="CHEBI:59789"/>
        <dbReference type="ChEBI" id="CHEBI:61897"/>
        <dbReference type="EC" id="2.1.1.319"/>
    </reaction>
    <physiologicalReaction direction="left-to-right" evidence="12">
        <dbReference type="Rhea" id="RHEA:48097"/>
    </physiologicalReaction>
</comment>
<feature type="domain" description="Protein arginine N-methyltransferase 3-like C2H2 zinc finger" evidence="16">
    <location>
        <begin position="70"/>
        <end position="116"/>
    </location>
</feature>
<dbReference type="CDD" id="cd02440">
    <property type="entry name" value="AdoMet_MTases"/>
    <property type="match status" value="1"/>
</dbReference>
<evidence type="ECO:0000256" key="13">
    <source>
        <dbReference type="ARBA" id="ARBA00049303"/>
    </source>
</evidence>
<evidence type="ECO:0000259" key="17">
    <source>
        <dbReference type="Pfam" id="PF22528"/>
    </source>
</evidence>
<dbReference type="GO" id="GO:0035242">
    <property type="term" value="F:protein-arginine omega-N asymmetric methyltransferase activity"/>
    <property type="evidence" value="ECO:0007669"/>
    <property type="project" value="UniProtKB-EC"/>
</dbReference>
<evidence type="ECO:0000256" key="9">
    <source>
        <dbReference type="ARBA" id="ARBA00022771"/>
    </source>
</evidence>
<evidence type="ECO:0000256" key="12">
    <source>
        <dbReference type="ARBA" id="ARBA00047384"/>
    </source>
</evidence>
<dbReference type="EMBL" id="LR789309">
    <property type="protein sequence ID" value="CAB3265171.1"/>
    <property type="molecule type" value="mRNA"/>
</dbReference>
<protein>
    <recommendedName>
        <fullName evidence="3">type I protein arginine methyltransferase</fullName>
        <ecNumber evidence="3">2.1.1.319</ecNumber>
    </recommendedName>
</protein>
<evidence type="ECO:0000256" key="6">
    <source>
        <dbReference type="ARBA" id="ARBA00022679"/>
    </source>
</evidence>
<dbReference type="SUPFAM" id="SSF57667">
    <property type="entry name" value="beta-beta-alpha zinc fingers"/>
    <property type="match status" value="1"/>
</dbReference>
<dbReference type="FunFam" id="3.40.50.150:FF:000003">
    <property type="entry name" value="Blast:Protein arginine N-methyltransferase 1"/>
    <property type="match status" value="1"/>
</dbReference>
<dbReference type="PANTHER" id="PTHR11006:SF53">
    <property type="entry name" value="PROTEIN ARGININE N-METHYLTRANSFERASE 3"/>
    <property type="match status" value="1"/>
</dbReference>
<comment type="subcellular location">
    <subcellularLocation>
        <location evidence="2">Cytoplasm</location>
        <location evidence="2">Cytosol</location>
    </subcellularLocation>
    <subcellularLocation>
        <location evidence="1">Nucleus</location>
    </subcellularLocation>
</comment>
<dbReference type="InterPro" id="IPR049482">
    <property type="entry name" value="ANM3-like_C2H2_Zf"/>
</dbReference>
<evidence type="ECO:0000256" key="8">
    <source>
        <dbReference type="ARBA" id="ARBA00022723"/>
    </source>
</evidence>
<keyword evidence="6 14" id="KW-0808">Transferase</keyword>
<dbReference type="Pfam" id="PF21137">
    <property type="entry name" value="ANM3_C2H2_Zf"/>
    <property type="match status" value="1"/>
</dbReference>
<evidence type="ECO:0000313" key="18">
    <source>
        <dbReference type="EMBL" id="CAB3265171.1"/>
    </source>
</evidence>
<name>A0A6F9DPR3_9ASCI</name>
<dbReference type="InterPro" id="IPR025799">
    <property type="entry name" value="Arg_MeTrfase"/>
</dbReference>
<keyword evidence="10" id="KW-0862">Zinc</keyword>